<organism evidence="1 2">
    <name type="scientific">Pseudomonas phage vB_PaeM_PA5oct</name>
    <dbReference type="NCBI Taxonomy" id="2163605"/>
    <lineage>
        <taxon>Viruses</taxon>
        <taxon>Duplodnaviria</taxon>
        <taxon>Heunggongvirae</taxon>
        <taxon>Uroviricota</taxon>
        <taxon>Caudoviricetes</taxon>
        <taxon>Arenbergviridae</taxon>
        <taxon>Wroclawvirus</taxon>
        <taxon>Wroclawvirus PA5oct</taxon>
    </lineage>
</organism>
<name>A0A4Y5JWZ6_9CAUD</name>
<proteinExistence type="predicted"/>
<reference evidence="2" key="1">
    <citation type="journal article" date="2020" name="bioRxiv">
        <title>Integrative omics analysis of Pseudomonas aeruginosa virus PA5oct highlights the molecular complexity of jumbo phages.</title>
        <authorList>
            <person name="Lood C."/>
            <person name="Danis-Wlodarczyk K."/>
            <person name="Blasdel B.G."/>
            <person name="Jang H.B."/>
            <person name="Vandenheuvel D."/>
            <person name="Briers Y."/>
            <person name="Noben J.-P."/>
            <person name="van Noort V."/>
            <person name="Drulis-Kawa Z."/>
            <person name="Lavigne R."/>
        </authorList>
    </citation>
    <scope>NUCLEOTIDE SEQUENCE [LARGE SCALE GENOMIC DNA]</scope>
</reference>
<dbReference type="Proteomes" id="UP000316733">
    <property type="component" value="Segment"/>
</dbReference>
<keyword evidence="2" id="KW-1185">Reference proteome</keyword>
<protein>
    <submittedName>
        <fullName evidence="1">Protein tyrosine phosphatase</fullName>
    </submittedName>
</protein>
<evidence type="ECO:0000313" key="2">
    <source>
        <dbReference type="Proteomes" id="UP000316733"/>
    </source>
</evidence>
<dbReference type="EMBL" id="MK797984">
    <property type="protein sequence ID" value="QCG75943.1"/>
    <property type="molecule type" value="Genomic_DNA"/>
</dbReference>
<sequence length="58" mass="7129">MNILKHIYWAVRYGDWNIGWDPTWGSKPDEPFIWCKPIYYDGHHCYLRVGYFWIGVTY</sequence>
<gene>
    <name evidence="1" type="ORF">EST35_0060</name>
</gene>
<evidence type="ECO:0000313" key="1">
    <source>
        <dbReference type="EMBL" id="QCG75943.1"/>
    </source>
</evidence>
<accession>A0A4Y5JWZ6</accession>